<dbReference type="AlphaFoldDB" id="T1FDY4"/>
<dbReference type="RefSeq" id="XP_009026075.1">
    <property type="nucleotide sequence ID" value="XM_009027827.1"/>
</dbReference>
<reference evidence="4" key="1">
    <citation type="submission" date="2012-12" db="EMBL/GenBank/DDBJ databases">
        <authorList>
            <person name="Hellsten U."/>
            <person name="Grimwood J."/>
            <person name="Chapman J.A."/>
            <person name="Shapiro H."/>
            <person name="Aerts A."/>
            <person name="Otillar R.P."/>
            <person name="Terry A.Y."/>
            <person name="Boore J.L."/>
            <person name="Simakov O."/>
            <person name="Marletaz F."/>
            <person name="Cho S.-J."/>
            <person name="Edsinger-Gonzales E."/>
            <person name="Havlak P."/>
            <person name="Kuo D.-H."/>
            <person name="Larsson T."/>
            <person name="Lv J."/>
            <person name="Arendt D."/>
            <person name="Savage R."/>
            <person name="Osoegawa K."/>
            <person name="de Jong P."/>
            <person name="Lindberg D.R."/>
            <person name="Seaver E.C."/>
            <person name="Weisblat D.A."/>
            <person name="Putnam N.H."/>
            <person name="Grigoriev I.V."/>
            <person name="Rokhsar D.S."/>
        </authorList>
    </citation>
    <scope>NUCLEOTIDE SEQUENCE</scope>
</reference>
<feature type="region of interest" description="Disordered" evidence="1">
    <location>
        <begin position="247"/>
        <end position="274"/>
    </location>
</feature>
<dbReference type="EnsemblMetazoa" id="HelroT178954">
    <property type="protein sequence ID" value="HelroP178954"/>
    <property type="gene ID" value="HelroG178954"/>
</dbReference>
<organism evidence="3 4">
    <name type="scientific">Helobdella robusta</name>
    <name type="common">Californian leech</name>
    <dbReference type="NCBI Taxonomy" id="6412"/>
    <lineage>
        <taxon>Eukaryota</taxon>
        <taxon>Metazoa</taxon>
        <taxon>Spiralia</taxon>
        <taxon>Lophotrochozoa</taxon>
        <taxon>Annelida</taxon>
        <taxon>Clitellata</taxon>
        <taxon>Hirudinea</taxon>
        <taxon>Rhynchobdellida</taxon>
        <taxon>Glossiphoniidae</taxon>
        <taxon>Helobdella</taxon>
    </lineage>
</organism>
<dbReference type="EMBL" id="AMQM01006658">
    <property type="status" value="NOT_ANNOTATED_CDS"/>
    <property type="molecule type" value="Genomic_DNA"/>
</dbReference>
<reference evidence="3" key="3">
    <citation type="submission" date="2015-06" db="UniProtKB">
        <authorList>
            <consortium name="EnsemblMetazoa"/>
        </authorList>
    </citation>
    <scope>IDENTIFICATION</scope>
</reference>
<dbReference type="InParanoid" id="T1FDY4"/>
<evidence type="ECO:0000313" key="2">
    <source>
        <dbReference type="EMBL" id="ESN95773.1"/>
    </source>
</evidence>
<sequence length="274" mass="31144">MSTIPKIENWMKINLETIKKEIKEIINKQQMDIRATLDTHSAELAAVNIKLDSLAVQHQQQHVNFLNNKQCANSANTNNVSRKVNAESVSLNNVNNTLPPINQNAPGILWADVVSSPTLDEAFTLVKRHNKRPRLNVSLEVNNNGETTSNNNNENTANINTAKKQQKDIVKLKFDKNEQESTMFRVCIDSSDACKMKDPDIMLKKFARVLRIIVEMVWNVKTSKSEARHTRNAFAWMMSTGLKRGLVKGGIKRTEEKTQHKKRTGKKKTEQQLT</sequence>
<evidence type="ECO:0000256" key="1">
    <source>
        <dbReference type="SAM" id="MobiDB-lite"/>
    </source>
</evidence>
<dbReference type="Proteomes" id="UP000015101">
    <property type="component" value="Unassembled WGS sequence"/>
</dbReference>
<name>T1FDY4_HELRO</name>
<evidence type="ECO:0000313" key="4">
    <source>
        <dbReference type="Proteomes" id="UP000015101"/>
    </source>
</evidence>
<dbReference type="EMBL" id="KB097502">
    <property type="protein sequence ID" value="ESN95773.1"/>
    <property type="molecule type" value="Genomic_DNA"/>
</dbReference>
<dbReference type="CTD" id="20207033"/>
<accession>T1FDY4</accession>
<proteinExistence type="predicted"/>
<gene>
    <name evidence="3" type="primary">20207033</name>
    <name evidence="2" type="ORF">HELRODRAFT_178954</name>
</gene>
<feature type="region of interest" description="Disordered" evidence="1">
    <location>
        <begin position="141"/>
        <end position="162"/>
    </location>
</feature>
<evidence type="ECO:0000313" key="3">
    <source>
        <dbReference type="EnsemblMetazoa" id="HelroP178954"/>
    </source>
</evidence>
<dbReference type="HOGENOM" id="CLU_1016642_0_0_1"/>
<dbReference type="KEGG" id="hro:HELRODRAFT_178954"/>
<protein>
    <submittedName>
        <fullName evidence="2 3">Uncharacterized protein</fullName>
    </submittedName>
</protein>
<keyword evidence="4" id="KW-1185">Reference proteome</keyword>
<reference evidence="2 4" key="2">
    <citation type="journal article" date="2013" name="Nature">
        <title>Insights into bilaterian evolution from three spiralian genomes.</title>
        <authorList>
            <person name="Simakov O."/>
            <person name="Marletaz F."/>
            <person name="Cho S.J."/>
            <person name="Edsinger-Gonzales E."/>
            <person name="Havlak P."/>
            <person name="Hellsten U."/>
            <person name="Kuo D.H."/>
            <person name="Larsson T."/>
            <person name="Lv J."/>
            <person name="Arendt D."/>
            <person name="Savage R."/>
            <person name="Osoegawa K."/>
            <person name="de Jong P."/>
            <person name="Grimwood J."/>
            <person name="Chapman J.A."/>
            <person name="Shapiro H."/>
            <person name="Aerts A."/>
            <person name="Otillar R.P."/>
            <person name="Terry A.Y."/>
            <person name="Boore J.L."/>
            <person name="Grigoriev I.V."/>
            <person name="Lindberg D.R."/>
            <person name="Seaver E.C."/>
            <person name="Weisblat D.A."/>
            <person name="Putnam N.H."/>
            <person name="Rokhsar D.S."/>
        </authorList>
    </citation>
    <scope>NUCLEOTIDE SEQUENCE</scope>
</reference>
<feature type="compositionally biased region" description="Low complexity" evidence="1">
    <location>
        <begin position="142"/>
        <end position="161"/>
    </location>
</feature>
<dbReference type="GeneID" id="20207033"/>